<feature type="transmembrane region" description="Helical" evidence="1">
    <location>
        <begin position="97"/>
        <end position="115"/>
    </location>
</feature>
<keyword evidence="1" id="KW-1133">Transmembrane helix</keyword>
<dbReference type="EMBL" id="JACQXR010000101">
    <property type="protein sequence ID" value="MBI4727110.1"/>
    <property type="molecule type" value="Genomic_DNA"/>
</dbReference>
<feature type="transmembrane region" description="Helical" evidence="1">
    <location>
        <begin position="70"/>
        <end position="91"/>
    </location>
</feature>
<gene>
    <name evidence="2" type="ORF">HY768_07800</name>
</gene>
<feature type="transmembrane region" description="Helical" evidence="1">
    <location>
        <begin position="122"/>
        <end position="145"/>
    </location>
</feature>
<evidence type="ECO:0000313" key="3">
    <source>
        <dbReference type="Proteomes" id="UP000736328"/>
    </source>
</evidence>
<dbReference type="Proteomes" id="UP000736328">
    <property type="component" value="Unassembled WGS sequence"/>
</dbReference>
<keyword evidence="1" id="KW-0472">Membrane</keyword>
<evidence type="ECO:0000256" key="1">
    <source>
        <dbReference type="SAM" id="Phobius"/>
    </source>
</evidence>
<sequence length="174" mass="19154">MSMTICRECKKEVSPNARSCPHCGAPQPANQVWNGWGFDWKSKTSYYGWPLVHVSIGKDRNGRLRVAKGWIAIGQFGVGLITIAQFGVGVLFGFGQFIFGLTAIAQFAVALLFGLGQFATGYIAVGQIVFGYYGLCQTGLAAHLWSQKFRDPEAVRFFKQLAEHLGSQMLNQVK</sequence>
<name>A0A933IAZ8_UNCT6</name>
<proteinExistence type="predicted"/>
<protein>
    <submittedName>
        <fullName evidence="2">Zinc ribbon domain-containing protein</fullName>
    </submittedName>
</protein>
<dbReference type="AlphaFoldDB" id="A0A933IAZ8"/>
<keyword evidence="1" id="KW-0812">Transmembrane</keyword>
<evidence type="ECO:0000313" key="2">
    <source>
        <dbReference type="EMBL" id="MBI4727110.1"/>
    </source>
</evidence>
<reference evidence="2" key="1">
    <citation type="submission" date="2020-07" db="EMBL/GenBank/DDBJ databases">
        <title>Huge and variable diversity of episymbiotic CPR bacteria and DPANN archaea in groundwater ecosystems.</title>
        <authorList>
            <person name="He C.Y."/>
            <person name="Keren R."/>
            <person name="Whittaker M."/>
            <person name="Farag I.F."/>
            <person name="Doudna J."/>
            <person name="Cate J.H.D."/>
            <person name="Banfield J.F."/>
        </authorList>
    </citation>
    <scope>NUCLEOTIDE SEQUENCE</scope>
    <source>
        <strain evidence="2">NC_groundwater_1520_Pr4_B-0.1um_53_5</strain>
    </source>
</reference>
<organism evidence="2 3">
    <name type="scientific">candidate division TA06 bacterium</name>
    <dbReference type="NCBI Taxonomy" id="2250710"/>
    <lineage>
        <taxon>Bacteria</taxon>
        <taxon>Bacteria division TA06</taxon>
    </lineage>
</organism>
<comment type="caution">
    <text evidence="2">The sequence shown here is derived from an EMBL/GenBank/DDBJ whole genome shotgun (WGS) entry which is preliminary data.</text>
</comment>
<accession>A0A933IAZ8</accession>